<name>A0A3N2PRW6_SODAK</name>
<dbReference type="EMBL" id="ML119057">
    <property type="protein sequence ID" value="ROT37259.1"/>
    <property type="molecule type" value="Genomic_DNA"/>
</dbReference>
<evidence type="ECO:0000313" key="2">
    <source>
        <dbReference type="Proteomes" id="UP000272025"/>
    </source>
</evidence>
<proteinExistence type="predicted"/>
<gene>
    <name evidence="1" type="ORF">SODALDRAFT_360954</name>
</gene>
<dbReference type="GeneID" id="39582801"/>
<protein>
    <submittedName>
        <fullName evidence="1">Uncharacterized protein</fullName>
    </submittedName>
</protein>
<dbReference type="AlphaFoldDB" id="A0A3N2PRW6"/>
<evidence type="ECO:0000313" key="1">
    <source>
        <dbReference type="EMBL" id="ROT37259.1"/>
    </source>
</evidence>
<dbReference type="RefSeq" id="XP_028465065.1">
    <property type="nucleotide sequence ID" value="XM_028614323.1"/>
</dbReference>
<dbReference type="Proteomes" id="UP000272025">
    <property type="component" value="Unassembled WGS sequence"/>
</dbReference>
<keyword evidence="2" id="KW-1185">Reference proteome</keyword>
<sequence>MDHKTRTYPVLGSPRHVSLSVSWSTHIHVHGTRTTSLWLQRLHLRLNLSSDYSDLLIQTPPSLFRLLHQDDTRHIWLLSGDDTSRSNNPSSPRRLPFPITTTYSRRPIARLIALYYTVTPSRSSCRGAVIIAGSTLNASRPLPISHRQPPVSSDSWAPISSMVQLSFDT</sequence>
<accession>A0A3N2PRW6</accession>
<organism evidence="1 2">
    <name type="scientific">Sodiomyces alkalinus (strain CBS 110278 / VKM F-3762 / F11)</name>
    <name type="common">Alkaliphilic filamentous fungus</name>
    <dbReference type="NCBI Taxonomy" id="1314773"/>
    <lineage>
        <taxon>Eukaryota</taxon>
        <taxon>Fungi</taxon>
        <taxon>Dikarya</taxon>
        <taxon>Ascomycota</taxon>
        <taxon>Pezizomycotina</taxon>
        <taxon>Sordariomycetes</taxon>
        <taxon>Hypocreomycetidae</taxon>
        <taxon>Glomerellales</taxon>
        <taxon>Plectosphaerellaceae</taxon>
        <taxon>Sodiomyces</taxon>
    </lineage>
</organism>
<reference evidence="1 2" key="1">
    <citation type="journal article" date="2018" name="Mol. Ecol.">
        <title>The obligate alkalophilic soda-lake fungus Sodiomyces alkalinus has shifted to a protein diet.</title>
        <authorList>
            <person name="Grum-Grzhimaylo A.A."/>
            <person name="Falkoski D.L."/>
            <person name="van den Heuvel J."/>
            <person name="Valero-Jimenez C.A."/>
            <person name="Min B."/>
            <person name="Choi I.G."/>
            <person name="Lipzen A."/>
            <person name="Daum C.G."/>
            <person name="Aanen D.K."/>
            <person name="Tsang A."/>
            <person name="Henrissat B."/>
            <person name="Bilanenko E.N."/>
            <person name="de Vries R.P."/>
            <person name="van Kan J.A.L."/>
            <person name="Grigoriev I.V."/>
            <person name="Debets A.J.M."/>
        </authorList>
    </citation>
    <scope>NUCLEOTIDE SEQUENCE [LARGE SCALE GENOMIC DNA]</scope>
    <source>
        <strain evidence="1 2">F11</strain>
    </source>
</reference>